<keyword evidence="5" id="KW-1185">Reference proteome</keyword>
<dbReference type="InterPro" id="IPR046342">
    <property type="entry name" value="CBS_dom_sf"/>
</dbReference>
<dbReference type="Proteomes" id="UP000198384">
    <property type="component" value="Unassembled WGS sequence"/>
</dbReference>
<dbReference type="SUPFAM" id="SSF54631">
    <property type="entry name" value="CBS-domain pair"/>
    <property type="match status" value="1"/>
</dbReference>
<feature type="domain" description="CBS" evidence="3">
    <location>
        <begin position="86"/>
        <end position="143"/>
    </location>
</feature>
<dbReference type="InterPro" id="IPR000644">
    <property type="entry name" value="CBS_dom"/>
</dbReference>
<evidence type="ECO:0000259" key="3">
    <source>
        <dbReference type="PROSITE" id="PS51371"/>
    </source>
</evidence>
<proteinExistence type="predicted"/>
<reference evidence="4 5" key="1">
    <citation type="submission" date="2017-06" db="EMBL/GenBank/DDBJ databases">
        <authorList>
            <person name="Kim H.J."/>
            <person name="Triplett B.A."/>
        </authorList>
    </citation>
    <scope>NUCLEOTIDE SEQUENCE [LARGE SCALE GENOMIC DNA]</scope>
    <source>
        <strain evidence="4 5">DSM 29150</strain>
    </source>
</reference>
<dbReference type="OrthoDB" id="1119899at2"/>
<dbReference type="PANTHER" id="PTHR43080:SF2">
    <property type="entry name" value="CBS DOMAIN-CONTAINING PROTEIN"/>
    <property type="match status" value="1"/>
</dbReference>
<accession>A0A238WNN6</accession>
<dbReference type="PANTHER" id="PTHR43080">
    <property type="entry name" value="CBS DOMAIN-CONTAINING PROTEIN CBSX3, MITOCHONDRIAL"/>
    <property type="match status" value="1"/>
</dbReference>
<keyword evidence="1 2" id="KW-0129">CBS domain</keyword>
<dbReference type="SMART" id="SM00116">
    <property type="entry name" value="CBS"/>
    <property type="match status" value="2"/>
</dbReference>
<evidence type="ECO:0000313" key="4">
    <source>
        <dbReference type="EMBL" id="SNR48125.1"/>
    </source>
</evidence>
<evidence type="ECO:0000256" key="1">
    <source>
        <dbReference type="ARBA" id="ARBA00023122"/>
    </source>
</evidence>
<evidence type="ECO:0000313" key="5">
    <source>
        <dbReference type="Proteomes" id="UP000198384"/>
    </source>
</evidence>
<evidence type="ECO:0000256" key="2">
    <source>
        <dbReference type="PROSITE-ProRule" id="PRU00703"/>
    </source>
</evidence>
<dbReference type="RefSeq" id="WP_089381124.1">
    <property type="nucleotide sequence ID" value="NZ_FZNT01000003.1"/>
</dbReference>
<dbReference type="EMBL" id="FZNT01000003">
    <property type="protein sequence ID" value="SNR48125.1"/>
    <property type="molecule type" value="Genomic_DNA"/>
</dbReference>
<protein>
    <submittedName>
        <fullName evidence="4">CBS domain-containing protein</fullName>
    </submittedName>
</protein>
<dbReference type="PROSITE" id="PS51371">
    <property type="entry name" value="CBS"/>
    <property type="match status" value="2"/>
</dbReference>
<name>A0A238WNN6_9FLAO</name>
<organism evidence="4 5">
    <name type="scientific">Lutibacter agarilyticus</name>
    <dbReference type="NCBI Taxonomy" id="1109740"/>
    <lineage>
        <taxon>Bacteria</taxon>
        <taxon>Pseudomonadati</taxon>
        <taxon>Bacteroidota</taxon>
        <taxon>Flavobacteriia</taxon>
        <taxon>Flavobacteriales</taxon>
        <taxon>Flavobacteriaceae</taxon>
        <taxon>Lutibacter</taxon>
    </lineage>
</organism>
<dbReference type="InterPro" id="IPR051257">
    <property type="entry name" value="Diverse_CBS-Domain"/>
</dbReference>
<gene>
    <name evidence="4" type="ORF">SAMN06265371_103418</name>
</gene>
<dbReference type="Gene3D" id="3.10.580.10">
    <property type="entry name" value="CBS-domain"/>
    <property type="match status" value="1"/>
</dbReference>
<dbReference type="AlphaFoldDB" id="A0A238WNN6"/>
<feature type="domain" description="CBS" evidence="3">
    <location>
        <begin position="11"/>
        <end position="67"/>
    </location>
</feature>
<sequence length="146" mass="16837">MKRLEPISKIMTRELITLSLSDDLYKAEKLFKKHHIRHIPIVEEEHIIGILSYSDLKRISFLDSYDSHEVEVDNAIYNMLSIQQLMVKNIVKVNSSITVKSVVEILAKNEFHALPVVENDILVGIVTTTDLLKYLLDQYELDELAT</sequence>
<dbReference type="Pfam" id="PF00571">
    <property type="entry name" value="CBS"/>
    <property type="match status" value="2"/>
</dbReference>